<dbReference type="EMBL" id="BOPO01000037">
    <property type="protein sequence ID" value="GIL27117.1"/>
    <property type="molecule type" value="Genomic_DNA"/>
</dbReference>
<feature type="region of interest" description="Disordered" evidence="1">
    <location>
        <begin position="624"/>
        <end position="645"/>
    </location>
</feature>
<protein>
    <recommendedName>
        <fullName evidence="4">Cell division protein FtsK</fullName>
    </recommendedName>
</protein>
<dbReference type="Gene3D" id="3.40.50.300">
    <property type="entry name" value="P-loop containing nucleotide triphosphate hydrolases"/>
    <property type="match status" value="1"/>
</dbReference>
<evidence type="ECO:0000256" key="1">
    <source>
        <dbReference type="SAM" id="MobiDB-lite"/>
    </source>
</evidence>
<comment type="caution">
    <text evidence="2">The sequence shown here is derived from an EMBL/GenBank/DDBJ whole genome shotgun (WGS) entry which is preliminary data.</text>
</comment>
<feature type="region of interest" description="Disordered" evidence="1">
    <location>
        <begin position="239"/>
        <end position="287"/>
    </location>
</feature>
<feature type="region of interest" description="Disordered" evidence="1">
    <location>
        <begin position="496"/>
        <end position="548"/>
    </location>
</feature>
<keyword evidence="3" id="KW-1185">Reference proteome</keyword>
<dbReference type="Proteomes" id="UP000614996">
    <property type="component" value="Unassembled WGS sequence"/>
</dbReference>
<feature type="compositionally biased region" description="Pro residues" evidence="1">
    <location>
        <begin position="496"/>
        <end position="509"/>
    </location>
</feature>
<dbReference type="RefSeq" id="WP_207124864.1">
    <property type="nucleotide sequence ID" value="NZ_BOPO01000037.1"/>
</dbReference>
<gene>
    <name evidence="2" type="ORF">NUM_23710</name>
</gene>
<evidence type="ECO:0000313" key="2">
    <source>
        <dbReference type="EMBL" id="GIL27117.1"/>
    </source>
</evidence>
<reference evidence="3" key="1">
    <citation type="journal article" date="2021" name="Int. J. Syst. Evol. Microbiol.">
        <title>Actinocatenispora comari sp. nov., an endophytic actinomycete isolated from aerial parts of Comarum salesowianum.</title>
        <authorList>
            <person name="Oyunbileg N."/>
            <person name="Iizaka Y."/>
            <person name="Hamada M."/>
            <person name="Davaapurev B.O."/>
            <person name="Fukumoto A."/>
            <person name="Tsetseg B."/>
            <person name="Kato F."/>
            <person name="Tamura T."/>
            <person name="Batkhuu J."/>
            <person name="Anzai Y."/>
        </authorList>
    </citation>
    <scope>NUCLEOTIDE SEQUENCE [LARGE SCALE GENOMIC DNA]</scope>
    <source>
        <strain evidence="3">NUM-2625</strain>
    </source>
</reference>
<feature type="compositionally biased region" description="Basic and acidic residues" evidence="1">
    <location>
        <begin position="239"/>
        <end position="260"/>
    </location>
</feature>
<accession>A0A8J4ACC8</accession>
<proteinExistence type="predicted"/>
<feature type="compositionally biased region" description="Basic and acidic residues" evidence="1">
    <location>
        <begin position="518"/>
        <end position="528"/>
    </location>
</feature>
<sequence>MARVRAVFGQAVTAHREAVAQLRAARAALDVDRSGDSATDRAGLADQARDAAGRLAPGWLGADWAATADLAVGRDASAAAPVPVRIGTAVPGDDLDYPAVVPLLGAGHLAVEAASPQPFAGVLLRLLAAAPAGLLRVCWLGPGLPAPFRPLRAAGLLVEADPDTALAAADRQLRHVADAVRAGQDPAGLPYLVLVAAQPLPPARLRPLAEQGPAGRLHLLLAGQAAPLPHTVSVRSGAVRDPHAGREPHTGPDAHPDRDSYAGSGSAGGRSPGATAAGAGGTGAGRGEQVTVSYGEVTAPAVRLDPAPPDELIAAVCRRLADSLRPGFAQLLPAQRWAESSATGLRTPIGVGAGGAVELACAERTPHWLLAGPPRAAGAVALTAVYGLAARYSPDELAVYLLDATGAALFAEFAPSRADPSWLPHARHVGAVDTAEDLRPVLAALAGEVAERRRLLARAGHTELAAALSTVDRAMPRILVVLAGADLLWAATPPAPVPRAHPDGGPGPAPDAGTVPRMRGEDGVRPGHGEPVPASRGRADGEPDPPPVEAMLAELATIGGAVGVHLLSCAQRPAVPVLARLPGRLTVSDVDGTAVLGGRTVRLIDPYAEPAARARLREALWQARTPGSAPPEVPHATEPTSLAGE</sequence>
<evidence type="ECO:0000313" key="3">
    <source>
        <dbReference type="Proteomes" id="UP000614996"/>
    </source>
</evidence>
<dbReference type="InterPro" id="IPR027417">
    <property type="entry name" value="P-loop_NTPase"/>
</dbReference>
<evidence type="ECO:0008006" key="4">
    <source>
        <dbReference type="Google" id="ProtNLM"/>
    </source>
</evidence>
<name>A0A8J4ACC8_9ACTN</name>
<organism evidence="2 3">
    <name type="scientific">Actinocatenispora comari</name>
    <dbReference type="NCBI Taxonomy" id="2807577"/>
    <lineage>
        <taxon>Bacteria</taxon>
        <taxon>Bacillati</taxon>
        <taxon>Actinomycetota</taxon>
        <taxon>Actinomycetes</taxon>
        <taxon>Micromonosporales</taxon>
        <taxon>Micromonosporaceae</taxon>
        <taxon>Actinocatenispora</taxon>
    </lineage>
</organism>
<dbReference type="AlphaFoldDB" id="A0A8J4ACC8"/>